<sequence length="106" mass="12201">MVAVKTLTAQSFRRRRENGVRRSARLAAKAPDELDNGVAEGRGPTLFSSEIVVNHYINWREMRNDNDSKCLNESNGYFLAELLSFDSLSFACRKLILLRFLDWFTL</sequence>
<accession>A0AAV4UP70</accession>
<comment type="caution">
    <text evidence="1">The sequence shown here is derived from an EMBL/GenBank/DDBJ whole genome shotgun (WGS) entry which is preliminary data.</text>
</comment>
<evidence type="ECO:0000313" key="1">
    <source>
        <dbReference type="EMBL" id="GIY59574.1"/>
    </source>
</evidence>
<protein>
    <submittedName>
        <fullName evidence="1">Uncharacterized protein</fullName>
    </submittedName>
</protein>
<proteinExistence type="predicted"/>
<organism evidence="1 2">
    <name type="scientific">Caerostris extrusa</name>
    <name type="common">Bark spider</name>
    <name type="synonym">Caerostris bankana</name>
    <dbReference type="NCBI Taxonomy" id="172846"/>
    <lineage>
        <taxon>Eukaryota</taxon>
        <taxon>Metazoa</taxon>
        <taxon>Ecdysozoa</taxon>
        <taxon>Arthropoda</taxon>
        <taxon>Chelicerata</taxon>
        <taxon>Arachnida</taxon>
        <taxon>Araneae</taxon>
        <taxon>Araneomorphae</taxon>
        <taxon>Entelegynae</taxon>
        <taxon>Araneoidea</taxon>
        <taxon>Araneidae</taxon>
        <taxon>Caerostris</taxon>
    </lineage>
</organism>
<dbReference type="Proteomes" id="UP001054945">
    <property type="component" value="Unassembled WGS sequence"/>
</dbReference>
<gene>
    <name evidence="1" type="ORF">CEXT_369941</name>
</gene>
<dbReference type="AlphaFoldDB" id="A0AAV4UP70"/>
<reference evidence="1 2" key="1">
    <citation type="submission" date="2021-06" db="EMBL/GenBank/DDBJ databases">
        <title>Caerostris extrusa draft genome.</title>
        <authorList>
            <person name="Kono N."/>
            <person name="Arakawa K."/>
        </authorList>
    </citation>
    <scope>NUCLEOTIDE SEQUENCE [LARGE SCALE GENOMIC DNA]</scope>
</reference>
<name>A0AAV4UP70_CAEEX</name>
<dbReference type="EMBL" id="BPLR01013215">
    <property type="protein sequence ID" value="GIY59574.1"/>
    <property type="molecule type" value="Genomic_DNA"/>
</dbReference>
<evidence type="ECO:0000313" key="2">
    <source>
        <dbReference type="Proteomes" id="UP001054945"/>
    </source>
</evidence>
<keyword evidence="2" id="KW-1185">Reference proteome</keyword>